<dbReference type="PROSITE" id="PS00518">
    <property type="entry name" value="ZF_RING_1"/>
    <property type="match status" value="1"/>
</dbReference>
<dbReference type="Pfam" id="PF15227">
    <property type="entry name" value="zf-C3HC4_4"/>
    <property type="match status" value="1"/>
</dbReference>
<evidence type="ECO:0000256" key="1">
    <source>
        <dbReference type="ARBA" id="ARBA00022723"/>
    </source>
</evidence>
<dbReference type="EMBL" id="JAHUTI010006351">
    <property type="protein sequence ID" value="MED6234306.1"/>
    <property type="molecule type" value="Genomic_DNA"/>
</dbReference>
<reference evidence="6 7" key="1">
    <citation type="submission" date="2021-07" db="EMBL/GenBank/DDBJ databases">
        <authorList>
            <person name="Palmer J.M."/>
        </authorList>
    </citation>
    <scope>NUCLEOTIDE SEQUENCE [LARGE SCALE GENOMIC DNA]</scope>
    <source>
        <strain evidence="6 7">AT_MEX2019</strain>
        <tissue evidence="6">Muscle</tissue>
    </source>
</reference>
<evidence type="ECO:0000313" key="7">
    <source>
        <dbReference type="Proteomes" id="UP001345963"/>
    </source>
</evidence>
<accession>A0ABU7A870</accession>
<organism evidence="6 7">
    <name type="scientific">Ataeniobius toweri</name>
    <dbReference type="NCBI Taxonomy" id="208326"/>
    <lineage>
        <taxon>Eukaryota</taxon>
        <taxon>Metazoa</taxon>
        <taxon>Chordata</taxon>
        <taxon>Craniata</taxon>
        <taxon>Vertebrata</taxon>
        <taxon>Euteleostomi</taxon>
        <taxon>Actinopterygii</taxon>
        <taxon>Neopterygii</taxon>
        <taxon>Teleostei</taxon>
        <taxon>Neoteleostei</taxon>
        <taxon>Acanthomorphata</taxon>
        <taxon>Ovalentaria</taxon>
        <taxon>Atherinomorphae</taxon>
        <taxon>Cyprinodontiformes</taxon>
        <taxon>Goodeidae</taxon>
        <taxon>Ataeniobius</taxon>
    </lineage>
</organism>
<comment type="caution">
    <text evidence="6">The sequence shown here is derived from an EMBL/GenBank/DDBJ whole genome shotgun (WGS) entry which is preliminary data.</text>
</comment>
<gene>
    <name evidence="6" type="ORF">ATANTOWER_026656</name>
</gene>
<keyword evidence="3" id="KW-0862">Zinc</keyword>
<feature type="domain" description="RING-type" evidence="5">
    <location>
        <begin position="12"/>
        <end position="52"/>
    </location>
</feature>
<dbReference type="InterPro" id="IPR051051">
    <property type="entry name" value="E3_ubiq-ligase_TRIM/RNF"/>
</dbReference>
<evidence type="ECO:0000259" key="5">
    <source>
        <dbReference type="PROSITE" id="PS50089"/>
    </source>
</evidence>
<dbReference type="Proteomes" id="UP001345963">
    <property type="component" value="Unassembled WGS sequence"/>
</dbReference>
<dbReference type="SMART" id="SM00184">
    <property type="entry name" value="RING"/>
    <property type="match status" value="1"/>
</dbReference>
<evidence type="ECO:0000256" key="3">
    <source>
        <dbReference type="ARBA" id="ARBA00022833"/>
    </source>
</evidence>
<name>A0ABU7A870_9TELE</name>
<keyword evidence="7" id="KW-1185">Reference proteome</keyword>
<dbReference type="PANTHER" id="PTHR25465:SF32">
    <property type="entry name" value="BLOODTHIRSTY-RELATED GENE FAMILY, MEMBER 16 ISOFORM X1-RELATED"/>
    <property type="match status" value="1"/>
</dbReference>
<dbReference type="PROSITE" id="PS50089">
    <property type="entry name" value="ZF_RING_2"/>
    <property type="match status" value="1"/>
</dbReference>
<keyword evidence="2 4" id="KW-0863">Zinc-finger</keyword>
<proteinExistence type="predicted"/>
<dbReference type="SUPFAM" id="SSF57850">
    <property type="entry name" value="RING/U-box"/>
    <property type="match status" value="1"/>
</dbReference>
<dbReference type="InterPro" id="IPR013083">
    <property type="entry name" value="Znf_RING/FYVE/PHD"/>
</dbReference>
<keyword evidence="1" id="KW-0479">Metal-binding</keyword>
<evidence type="ECO:0000313" key="6">
    <source>
        <dbReference type="EMBL" id="MED6234306.1"/>
    </source>
</evidence>
<sequence>MAYALTQEQVRCIICMDSFTNPVSIPCGHNFCLECINGFWDTSHKSECPLCKENFQNRPALRVNVGLKDITEQFK</sequence>
<feature type="non-terminal residue" evidence="6">
    <location>
        <position position="75"/>
    </location>
</feature>
<dbReference type="InterPro" id="IPR001841">
    <property type="entry name" value="Znf_RING"/>
</dbReference>
<evidence type="ECO:0000256" key="4">
    <source>
        <dbReference type="PROSITE-ProRule" id="PRU00175"/>
    </source>
</evidence>
<dbReference type="InterPro" id="IPR017907">
    <property type="entry name" value="Znf_RING_CS"/>
</dbReference>
<dbReference type="Gene3D" id="3.30.40.10">
    <property type="entry name" value="Zinc/RING finger domain, C3HC4 (zinc finger)"/>
    <property type="match status" value="1"/>
</dbReference>
<protein>
    <recommendedName>
        <fullName evidence="5">RING-type domain-containing protein</fullName>
    </recommendedName>
</protein>
<evidence type="ECO:0000256" key="2">
    <source>
        <dbReference type="ARBA" id="ARBA00022771"/>
    </source>
</evidence>
<dbReference type="PANTHER" id="PTHR25465">
    <property type="entry name" value="B-BOX DOMAIN CONTAINING"/>
    <property type="match status" value="1"/>
</dbReference>